<keyword evidence="3" id="KW-0997">Cell inner membrane</keyword>
<evidence type="ECO:0000256" key="3">
    <source>
        <dbReference type="ARBA" id="ARBA00022519"/>
    </source>
</evidence>
<dbReference type="InterPro" id="IPR000297">
    <property type="entry name" value="PPIase_PpiC"/>
</dbReference>
<evidence type="ECO:0000259" key="14">
    <source>
        <dbReference type="PROSITE" id="PS50198"/>
    </source>
</evidence>
<keyword evidence="2" id="KW-1003">Cell membrane</keyword>
<dbReference type="RefSeq" id="WP_015830146.1">
    <property type="nucleotide sequence ID" value="NC_012969.1"/>
</dbReference>
<evidence type="ECO:0000313" key="15">
    <source>
        <dbReference type="EMBL" id="ACT50702.1"/>
    </source>
</evidence>
<name>C6XDS7_METGS</name>
<evidence type="ECO:0000256" key="4">
    <source>
        <dbReference type="ARBA" id="ARBA00022692"/>
    </source>
</evidence>
<dbReference type="AlphaFoldDB" id="C6XDS7"/>
<sequence>MLEAIRERSKSWLAKLILAAVTIPFAIVGIDTYLRDAGSSVSIAKVDGESISVQEYNNSMQRLRNQLQAEGKTDPSVLEQPDVKQSILDRLIINRLLNNAVTKSHFAIGDAALSDHIITLPEFQENGKFSQETYDRLLTSNRLTPSQFESTMRTDLLVQQAREGLAALAYLPEPISKQTLATEHQQREVTIAEIKTADFLDQVKVDEAQIKAYYDQHKDKFKVPEQVKLEFVLFSSNNLIPKVQVSDEEVKKYYDENAAKFQGNEQRRASHILISFGVSATTEAKQQAKKQAEEVLAQVRQHPDQFADLAKKYSKDPGSAEKGGDLGSFGRGMMVKPFEDAVFSMKPGEISNLVESEFGYHIIKLTEITGQSQGFDAAKPQIKAELLYQKAIALFAEQAESFNNMVYEQSTSLKPVADAFGLQVQHTDWISHADGAKYFKSDKLMNMVFAEEVLKDKRNTEAVEVSPNNLISARVVDYKPAAPRSYEEVKAGIEGVLKAELAAKLAIKKGEAALADLRQGKSPQLDWIPPVTIDRSNAQGLTDVAMNNAFKIDVSKLPAYAGVADSNKGYLLIKVNGVNTLPANEDADKASARELQAALASEYVAAYVKSLKDKSKITVNSRLLLSSGTGDQ</sequence>
<comment type="subcellular location">
    <subcellularLocation>
        <location evidence="1">Cell inner membrane</location>
        <topology evidence="1">Single-pass type II membrane protein</topology>
        <orientation evidence="1">Periplasmic side</orientation>
    </subcellularLocation>
</comment>
<comment type="similarity">
    <text evidence="9">Belongs to the PpiD chaperone family.</text>
</comment>
<dbReference type="Gene3D" id="6.10.140.970">
    <property type="match status" value="1"/>
</dbReference>
<evidence type="ECO:0000256" key="5">
    <source>
        <dbReference type="ARBA" id="ARBA00022989"/>
    </source>
</evidence>
<keyword evidence="5 13" id="KW-1133">Transmembrane helix</keyword>
<evidence type="ECO:0000256" key="10">
    <source>
        <dbReference type="ARBA" id="ARBA00040743"/>
    </source>
</evidence>
<dbReference type="SUPFAM" id="SSF54534">
    <property type="entry name" value="FKBP-like"/>
    <property type="match status" value="1"/>
</dbReference>
<dbReference type="PROSITE" id="PS50198">
    <property type="entry name" value="PPIC_PPIASE_2"/>
    <property type="match status" value="1"/>
</dbReference>
<dbReference type="PANTHER" id="PTHR47529">
    <property type="entry name" value="PEPTIDYL-PROLYL CIS-TRANS ISOMERASE D"/>
    <property type="match status" value="1"/>
</dbReference>
<dbReference type="InterPro" id="IPR027304">
    <property type="entry name" value="Trigger_fact/SurA_dom_sf"/>
</dbReference>
<dbReference type="Pfam" id="PF13616">
    <property type="entry name" value="Rotamase_3"/>
    <property type="match status" value="1"/>
</dbReference>
<dbReference type="STRING" id="582744.Msip34_1457"/>
<dbReference type="GO" id="GO:0003755">
    <property type="term" value="F:peptidyl-prolyl cis-trans isomerase activity"/>
    <property type="evidence" value="ECO:0007669"/>
    <property type="project" value="UniProtKB-KW"/>
</dbReference>
<evidence type="ECO:0000256" key="2">
    <source>
        <dbReference type="ARBA" id="ARBA00022475"/>
    </source>
</evidence>
<accession>C6XDS7</accession>
<evidence type="ECO:0000313" key="16">
    <source>
        <dbReference type="Proteomes" id="UP000002743"/>
    </source>
</evidence>
<evidence type="ECO:0000256" key="7">
    <source>
        <dbReference type="ARBA" id="ARBA00023186"/>
    </source>
</evidence>
<evidence type="ECO:0000256" key="1">
    <source>
        <dbReference type="ARBA" id="ARBA00004382"/>
    </source>
</evidence>
<evidence type="ECO:0000256" key="12">
    <source>
        <dbReference type="PROSITE-ProRule" id="PRU00278"/>
    </source>
</evidence>
<gene>
    <name evidence="15" type="ordered locus">Msip34_1457</name>
</gene>
<dbReference type="PANTHER" id="PTHR47529:SF1">
    <property type="entry name" value="PERIPLASMIC CHAPERONE PPID"/>
    <property type="match status" value="1"/>
</dbReference>
<dbReference type="InterPro" id="IPR046357">
    <property type="entry name" value="PPIase_dom_sf"/>
</dbReference>
<dbReference type="EMBL" id="CP001674">
    <property type="protein sequence ID" value="ACT50702.1"/>
    <property type="molecule type" value="Genomic_DNA"/>
</dbReference>
<dbReference type="Gene3D" id="3.10.50.40">
    <property type="match status" value="1"/>
</dbReference>
<dbReference type="InterPro" id="IPR023058">
    <property type="entry name" value="PPIase_PpiC_CS"/>
</dbReference>
<dbReference type="GO" id="GO:0005886">
    <property type="term" value="C:plasma membrane"/>
    <property type="evidence" value="ECO:0007669"/>
    <property type="project" value="UniProtKB-SubCell"/>
</dbReference>
<keyword evidence="8 12" id="KW-0413">Isomerase</keyword>
<keyword evidence="12" id="KW-0697">Rotamase</keyword>
<reference evidence="15 16" key="2">
    <citation type="journal article" date="2011" name="J. Bacteriol.">
        <title>Genomes of three methylotrophs from a single niche uncover genetic and metabolic divergence of Methylophilaceae.</title>
        <authorList>
            <person name="Lapidus A."/>
            <person name="Clum A."/>
            <person name="Labutti K."/>
            <person name="Kaluzhnaya M.G."/>
            <person name="Lim S."/>
            <person name="Beck D.A."/>
            <person name="Glavina Del Rio T."/>
            <person name="Nolan M."/>
            <person name="Mavromatis K."/>
            <person name="Huntemann M."/>
            <person name="Lucas S."/>
            <person name="Lidstrom M.E."/>
            <person name="Ivanova N."/>
            <person name="Chistoserdova L."/>
        </authorList>
    </citation>
    <scope>NUCLEOTIDE SEQUENCE [LARGE SCALE GENOMIC DNA]</scope>
    <source>
        <strain evidence="15 16">SIP3-4</strain>
    </source>
</reference>
<organism evidence="15 16">
    <name type="scientific">Methylovorus glucosotrophus (strain SIP3-4)</name>
    <dbReference type="NCBI Taxonomy" id="582744"/>
    <lineage>
        <taxon>Bacteria</taxon>
        <taxon>Pseudomonadati</taxon>
        <taxon>Pseudomonadota</taxon>
        <taxon>Betaproteobacteria</taxon>
        <taxon>Nitrosomonadales</taxon>
        <taxon>Methylophilaceae</taxon>
        <taxon>Methylovorus</taxon>
    </lineage>
</organism>
<keyword evidence="16" id="KW-1185">Reference proteome</keyword>
<dbReference type="KEGG" id="mei:Msip34_1457"/>
<dbReference type="InterPro" id="IPR052029">
    <property type="entry name" value="PpiD_chaperone"/>
</dbReference>
<dbReference type="Proteomes" id="UP000002743">
    <property type="component" value="Chromosome"/>
</dbReference>
<dbReference type="eggNOG" id="COG0760">
    <property type="taxonomic scope" value="Bacteria"/>
</dbReference>
<evidence type="ECO:0000256" key="6">
    <source>
        <dbReference type="ARBA" id="ARBA00023136"/>
    </source>
</evidence>
<evidence type="ECO:0000256" key="8">
    <source>
        <dbReference type="ARBA" id="ARBA00023235"/>
    </source>
</evidence>
<protein>
    <recommendedName>
        <fullName evidence="10">Periplasmic chaperone PpiD</fullName>
    </recommendedName>
    <alternativeName>
        <fullName evidence="11">Periplasmic folding chaperone</fullName>
    </alternativeName>
</protein>
<evidence type="ECO:0000256" key="11">
    <source>
        <dbReference type="ARBA" id="ARBA00042775"/>
    </source>
</evidence>
<evidence type="ECO:0000256" key="13">
    <source>
        <dbReference type="SAM" id="Phobius"/>
    </source>
</evidence>
<reference evidence="16" key="1">
    <citation type="submission" date="2009-07" db="EMBL/GenBank/DDBJ databases">
        <title>Complete sequence of chromosome of Methylovorus sp. SIP3-4.</title>
        <authorList>
            <person name="Lucas S."/>
            <person name="Copeland A."/>
            <person name="Lapidus A."/>
            <person name="Glavina del Rio T."/>
            <person name="Tice H."/>
            <person name="Bruce D."/>
            <person name="Goodwin L."/>
            <person name="Pitluck S."/>
            <person name="Clum A."/>
            <person name="Larimer F."/>
            <person name="Land M."/>
            <person name="Hauser L."/>
            <person name="Kyrpides N."/>
            <person name="Mikhailova N."/>
            <person name="Kayluzhnaya M."/>
            <person name="Chistoserdova L."/>
        </authorList>
    </citation>
    <scope>NUCLEOTIDE SEQUENCE [LARGE SCALE GENOMIC DNA]</scope>
    <source>
        <strain evidence="16">SIP3-4</strain>
    </source>
</reference>
<dbReference type="Gene3D" id="1.10.4030.10">
    <property type="entry name" value="Porin chaperone SurA, peptide-binding domain"/>
    <property type="match status" value="1"/>
</dbReference>
<dbReference type="OrthoDB" id="9812372at2"/>
<dbReference type="PROSITE" id="PS01096">
    <property type="entry name" value="PPIC_PPIASE_1"/>
    <property type="match status" value="1"/>
</dbReference>
<dbReference type="HOGENOM" id="CLU_023843_1_2_4"/>
<proteinExistence type="inferred from homology"/>
<dbReference type="Pfam" id="PF13624">
    <property type="entry name" value="SurA_N_3"/>
    <property type="match status" value="1"/>
</dbReference>
<keyword evidence="7" id="KW-0143">Chaperone</keyword>
<keyword evidence="6 13" id="KW-0472">Membrane</keyword>
<keyword evidence="4 13" id="KW-0812">Transmembrane</keyword>
<feature type="domain" description="PpiC" evidence="14">
    <location>
        <begin position="264"/>
        <end position="367"/>
    </location>
</feature>
<feature type="transmembrane region" description="Helical" evidence="13">
    <location>
        <begin position="12"/>
        <end position="34"/>
    </location>
</feature>
<dbReference type="SUPFAM" id="SSF109998">
    <property type="entry name" value="Triger factor/SurA peptide-binding domain-like"/>
    <property type="match status" value="1"/>
</dbReference>
<evidence type="ECO:0000256" key="9">
    <source>
        <dbReference type="ARBA" id="ARBA00038408"/>
    </source>
</evidence>